<dbReference type="Proteomes" id="UP000198804">
    <property type="component" value="Unassembled WGS sequence"/>
</dbReference>
<dbReference type="AlphaFoldDB" id="A0A1I4I4C2"/>
<dbReference type="EMBL" id="FOSV01000016">
    <property type="protein sequence ID" value="SFL49215.1"/>
    <property type="molecule type" value="Genomic_DNA"/>
</dbReference>
<evidence type="ECO:0000313" key="2">
    <source>
        <dbReference type="Proteomes" id="UP000198804"/>
    </source>
</evidence>
<sequence length="58" mass="6283">MDSGASAHPTEAEFERNPAALAGRKLLEDRLARLTPNQLSAFWEAVSRCFGTPPPEAT</sequence>
<reference evidence="2" key="1">
    <citation type="submission" date="2016-10" db="EMBL/GenBank/DDBJ databases">
        <authorList>
            <person name="Varghese N."/>
            <person name="Submissions S."/>
        </authorList>
    </citation>
    <scope>NUCLEOTIDE SEQUENCE [LARGE SCALE GENOMIC DNA]</scope>
    <source>
        <strain evidence="2">CGMCC 1.6474</strain>
    </source>
</reference>
<evidence type="ECO:0000313" key="1">
    <source>
        <dbReference type="EMBL" id="SFL49215.1"/>
    </source>
</evidence>
<protein>
    <submittedName>
        <fullName evidence="1">Uncharacterized protein</fullName>
    </submittedName>
</protein>
<gene>
    <name evidence="1" type="ORF">SAMN04488125_11656</name>
</gene>
<keyword evidence="2" id="KW-1185">Reference proteome</keyword>
<proteinExistence type="predicted"/>
<accession>A0A1I4I4C2</accession>
<name>A0A1I4I4C2_9HYPH</name>
<organism evidence="1 2">
    <name type="scientific">Methylorubrum salsuginis</name>
    <dbReference type="NCBI Taxonomy" id="414703"/>
    <lineage>
        <taxon>Bacteria</taxon>
        <taxon>Pseudomonadati</taxon>
        <taxon>Pseudomonadota</taxon>
        <taxon>Alphaproteobacteria</taxon>
        <taxon>Hyphomicrobiales</taxon>
        <taxon>Methylobacteriaceae</taxon>
        <taxon>Methylorubrum</taxon>
    </lineage>
</organism>
<dbReference type="STRING" id="414703.SAMN04488125_11656"/>